<accession>A0A8S1M613</accession>
<dbReference type="Proteomes" id="UP000692954">
    <property type="component" value="Unassembled WGS sequence"/>
</dbReference>
<keyword evidence="2" id="KW-1185">Reference proteome</keyword>
<proteinExistence type="predicted"/>
<sequence>MQKLCDSRISEVDADFIFFVRQLLQTKLNSKQGLFYFLLQPKQQNNRNKMLYYYHLNGKRNIYFSFLYTLNICLDNLSNTLFNF</sequence>
<protein>
    <submittedName>
        <fullName evidence="1">Uncharacterized protein</fullName>
    </submittedName>
</protein>
<reference evidence="1" key="1">
    <citation type="submission" date="2021-01" db="EMBL/GenBank/DDBJ databases">
        <authorList>
            <consortium name="Genoscope - CEA"/>
            <person name="William W."/>
        </authorList>
    </citation>
    <scope>NUCLEOTIDE SEQUENCE</scope>
</reference>
<evidence type="ECO:0000313" key="1">
    <source>
        <dbReference type="EMBL" id="CAD8074232.1"/>
    </source>
</evidence>
<comment type="caution">
    <text evidence="1">The sequence shown here is derived from an EMBL/GenBank/DDBJ whole genome shotgun (WGS) entry which is preliminary data.</text>
</comment>
<evidence type="ECO:0000313" key="2">
    <source>
        <dbReference type="Proteomes" id="UP000692954"/>
    </source>
</evidence>
<dbReference type="EMBL" id="CAJJDN010000031">
    <property type="protein sequence ID" value="CAD8074232.1"/>
    <property type="molecule type" value="Genomic_DNA"/>
</dbReference>
<dbReference type="AlphaFoldDB" id="A0A8S1M613"/>
<name>A0A8S1M613_9CILI</name>
<organism evidence="1 2">
    <name type="scientific">Paramecium sonneborni</name>
    <dbReference type="NCBI Taxonomy" id="65129"/>
    <lineage>
        <taxon>Eukaryota</taxon>
        <taxon>Sar</taxon>
        <taxon>Alveolata</taxon>
        <taxon>Ciliophora</taxon>
        <taxon>Intramacronucleata</taxon>
        <taxon>Oligohymenophorea</taxon>
        <taxon>Peniculida</taxon>
        <taxon>Parameciidae</taxon>
        <taxon>Paramecium</taxon>
    </lineage>
</organism>
<gene>
    <name evidence="1" type="ORF">PSON_ATCC_30995.1.T0310382</name>
</gene>